<keyword evidence="4" id="KW-1185">Reference proteome</keyword>
<feature type="transmembrane region" description="Helical" evidence="1">
    <location>
        <begin position="230"/>
        <end position="251"/>
    </location>
</feature>
<keyword evidence="1" id="KW-1133">Transmembrane helix</keyword>
<evidence type="ECO:0000256" key="1">
    <source>
        <dbReference type="SAM" id="Phobius"/>
    </source>
</evidence>
<dbReference type="Proteomes" id="UP000664521">
    <property type="component" value="Unassembled WGS sequence"/>
</dbReference>
<evidence type="ECO:0000313" key="3">
    <source>
        <dbReference type="EMBL" id="CAF9904967.1"/>
    </source>
</evidence>
<protein>
    <recommendedName>
        <fullName evidence="2">DUF6594 domain-containing protein</fullName>
    </recommendedName>
</protein>
<accession>A0A8H3EJ37</accession>
<sequence>MADYNRLAHLMGMHQELAIFKQFAKLNAKNLLYMQSELTHLEAELSDIELENKYSGDSQKTSFQVSVFELKESVGSAKDLQWRKALEVRTKLAQYTLLQNSDVQRLARPTDRNVKLLQEWLDRADGGDFFLRGREAEMWDNADDLVSLNSGHTEKDSLTQSITDRLVPWYHDRWGHCMKNTSLSSNSMWNGVWHYDEASLIVFANAISTLLSSLLPTTSILVLYFVKKPLARLAVTMVFTAVFSVTLATVAKARRIDVFAATTAFAAVQVVFLGQAGFCND</sequence>
<feature type="transmembrane region" description="Helical" evidence="1">
    <location>
        <begin position="198"/>
        <end position="224"/>
    </location>
</feature>
<comment type="caution">
    <text evidence="3">The sequence shown here is derived from an EMBL/GenBank/DDBJ whole genome shotgun (WGS) entry which is preliminary data.</text>
</comment>
<dbReference type="PANTHER" id="PTHR34502:SF5">
    <property type="entry name" value="DUF6594 DOMAIN-CONTAINING PROTEIN"/>
    <property type="match status" value="1"/>
</dbReference>
<dbReference type="PANTHER" id="PTHR34502">
    <property type="entry name" value="DUF6594 DOMAIN-CONTAINING PROTEIN-RELATED"/>
    <property type="match status" value="1"/>
</dbReference>
<feature type="transmembrane region" description="Helical" evidence="1">
    <location>
        <begin position="258"/>
        <end position="278"/>
    </location>
</feature>
<dbReference type="EMBL" id="CAJPDS010000003">
    <property type="protein sequence ID" value="CAF9904967.1"/>
    <property type="molecule type" value="Genomic_DNA"/>
</dbReference>
<dbReference type="AlphaFoldDB" id="A0A8H3EJ37"/>
<dbReference type="InterPro" id="IPR046529">
    <property type="entry name" value="DUF6594"/>
</dbReference>
<dbReference type="Pfam" id="PF20237">
    <property type="entry name" value="DUF6594"/>
    <property type="match status" value="1"/>
</dbReference>
<feature type="domain" description="DUF6594" evidence="2">
    <location>
        <begin position="4"/>
        <end position="270"/>
    </location>
</feature>
<name>A0A8H3EJ37_9LECA</name>
<keyword evidence="1" id="KW-0812">Transmembrane</keyword>
<evidence type="ECO:0000259" key="2">
    <source>
        <dbReference type="Pfam" id="PF20237"/>
    </source>
</evidence>
<gene>
    <name evidence="3" type="ORF">HETSPECPRED_004836</name>
</gene>
<proteinExistence type="predicted"/>
<reference evidence="3" key="1">
    <citation type="submission" date="2021-03" db="EMBL/GenBank/DDBJ databases">
        <authorList>
            <person name="Tagirdzhanova G."/>
        </authorList>
    </citation>
    <scope>NUCLEOTIDE SEQUENCE</scope>
</reference>
<organism evidence="3 4">
    <name type="scientific">Heterodermia speciosa</name>
    <dbReference type="NCBI Taxonomy" id="116794"/>
    <lineage>
        <taxon>Eukaryota</taxon>
        <taxon>Fungi</taxon>
        <taxon>Dikarya</taxon>
        <taxon>Ascomycota</taxon>
        <taxon>Pezizomycotina</taxon>
        <taxon>Lecanoromycetes</taxon>
        <taxon>OSLEUM clade</taxon>
        <taxon>Lecanoromycetidae</taxon>
        <taxon>Caliciales</taxon>
        <taxon>Physciaceae</taxon>
        <taxon>Heterodermia</taxon>
    </lineage>
</organism>
<keyword evidence="1" id="KW-0472">Membrane</keyword>
<dbReference type="OrthoDB" id="3533814at2759"/>
<evidence type="ECO:0000313" key="4">
    <source>
        <dbReference type="Proteomes" id="UP000664521"/>
    </source>
</evidence>